<dbReference type="RefSeq" id="WP_015788821.1">
    <property type="nucleotide sequence ID" value="NC_013158.1"/>
</dbReference>
<accession>C7NVG1</accession>
<dbReference type="eggNOG" id="arCOG01392">
    <property type="taxonomic scope" value="Archaea"/>
</dbReference>
<dbReference type="Pfam" id="PF02350">
    <property type="entry name" value="Epimerase_2"/>
    <property type="match status" value="1"/>
</dbReference>
<dbReference type="Proteomes" id="UP000002071">
    <property type="component" value="Chromosome"/>
</dbReference>
<dbReference type="PANTHER" id="PTHR43174:SF1">
    <property type="entry name" value="UDP-N-ACETYLGLUCOSAMINE 2-EPIMERASE"/>
    <property type="match status" value="1"/>
</dbReference>
<dbReference type="OrthoDB" id="7018at2157"/>
<evidence type="ECO:0000313" key="2">
    <source>
        <dbReference type="EMBL" id="ACV11245.1"/>
    </source>
</evidence>
<keyword evidence="2" id="KW-0413">Isomerase</keyword>
<dbReference type="AlphaFoldDB" id="C7NVG1"/>
<gene>
    <name evidence="2" type="ordered locus">Huta_1062</name>
</gene>
<dbReference type="KEGG" id="hut:Huta_1062"/>
<dbReference type="Gene3D" id="3.40.50.2000">
    <property type="entry name" value="Glycogen Phosphorylase B"/>
    <property type="match status" value="2"/>
</dbReference>
<dbReference type="EC" id="5.1.3.14" evidence="2"/>
<keyword evidence="3" id="KW-1185">Reference proteome</keyword>
<reference evidence="2 3" key="1">
    <citation type="journal article" date="2009" name="Stand. Genomic Sci.">
        <title>Complete genome sequence of Halorhabdus utahensis type strain (AX-2).</title>
        <authorList>
            <person name="Anderson I."/>
            <person name="Tindall B.J."/>
            <person name="Pomrenke H."/>
            <person name="Goker M."/>
            <person name="Lapidus A."/>
            <person name="Nolan M."/>
            <person name="Copeland A."/>
            <person name="Glavina Del Rio T."/>
            <person name="Chen F."/>
            <person name="Tice H."/>
            <person name="Cheng J.F."/>
            <person name="Lucas S."/>
            <person name="Chertkov O."/>
            <person name="Bruce D."/>
            <person name="Brettin T."/>
            <person name="Detter J.C."/>
            <person name="Han C."/>
            <person name="Goodwin L."/>
            <person name="Land M."/>
            <person name="Hauser L."/>
            <person name="Chang Y.J."/>
            <person name="Jeffries C.D."/>
            <person name="Pitluck S."/>
            <person name="Pati A."/>
            <person name="Mavromatis K."/>
            <person name="Ivanova N."/>
            <person name="Ovchinnikova G."/>
            <person name="Chen A."/>
            <person name="Palaniappan K."/>
            <person name="Chain P."/>
            <person name="Rohde M."/>
            <person name="Bristow J."/>
            <person name="Eisen J.A."/>
            <person name="Markowitz V."/>
            <person name="Hugenholtz P."/>
            <person name="Kyrpides N.C."/>
            <person name="Klenk H.P."/>
        </authorList>
    </citation>
    <scope>NUCLEOTIDE SEQUENCE [LARGE SCALE GENOMIC DNA]</scope>
    <source>
        <strain evidence="3">DSM 12940 / JCM 11049 / AX-2</strain>
    </source>
</reference>
<dbReference type="InterPro" id="IPR003331">
    <property type="entry name" value="UDP_GlcNAc_Epimerase_2_dom"/>
</dbReference>
<feature type="domain" description="UDP-N-acetylglucosamine 2-epimerase" evidence="1">
    <location>
        <begin position="25"/>
        <end position="358"/>
    </location>
</feature>
<dbReference type="GeneID" id="8383336"/>
<dbReference type="InterPro" id="IPR029767">
    <property type="entry name" value="WecB-like"/>
</dbReference>
<protein>
    <submittedName>
        <fullName evidence="2">UDP-N-acetylglucosamine 2-epimerase</fullName>
        <ecNumber evidence="2">5.1.3.14</ecNumber>
    </submittedName>
</protein>
<proteinExistence type="predicted"/>
<dbReference type="GO" id="GO:0008761">
    <property type="term" value="F:UDP-N-acetylglucosamine 2-epimerase activity"/>
    <property type="evidence" value="ECO:0007669"/>
    <property type="project" value="UniProtKB-EC"/>
</dbReference>
<dbReference type="PANTHER" id="PTHR43174">
    <property type="entry name" value="UDP-N-ACETYLGLUCOSAMINE 2-EPIMERASE"/>
    <property type="match status" value="1"/>
</dbReference>
<dbReference type="NCBIfam" id="TIGR00236">
    <property type="entry name" value="wecB"/>
    <property type="match status" value="1"/>
</dbReference>
<sequence>MTEATVAIALGTRPEIIKLSPVIRECERRDINYELIHTGQHYSDNLDQVFFDQLELPDPDHHLQVGSKSHGKQTGEMIAGIEDILLDVEPEVLLVQGDTNSVLAGAIAASKLDVALGHVEAGLRSFDREMPEETNRVLTDHVGDYLFAPTETSADYLRDEGIDDKRIHVTGNTVVDAVGRHRELAAEKSSVLDDLGVAVGEFALLTAHRAENVDERDRFAELLTGVARAASSLDLDVVYPIHPRAESRLNEFDLDVPDRIHLVEPQEYLDFLELERTARLIFTDSGGVQEEACILGVPCVTLRENTERPETVDVGANRLVGTDPQTIHDGALAMTNSTTDWENPFGDGTASEQIMATLRQTHSVRTIQ</sequence>
<dbReference type="CDD" id="cd03786">
    <property type="entry name" value="GTB_UDP-GlcNAc_2-Epimerase"/>
    <property type="match status" value="1"/>
</dbReference>
<dbReference type="SUPFAM" id="SSF53756">
    <property type="entry name" value="UDP-Glycosyltransferase/glycogen phosphorylase"/>
    <property type="match status" value="1"/>
</dbReference>
<evidence type="ECO:0000259" key="1">
    <source>
        <dbReference type="Pfam" id="PF02350"/>
    </source>
</evidence>
<organism evidence="2 3">
    <name type="scientific">Halorhabdus utahensis (strain DSM 12940 / JCM 11049 / AX-2)</name>
    <dbReference type="NCBI Taxonomy" id="519442"/>
    <lineage>
        <taxon>Archaea</taxon>
        <taxon>Methanobacteriati</taxon>
        <taxon>Methanobacteriota</taxon>
        <taxon>Stenosarchaea group</taxon>
        <taxon>Halobacteria</taxon>
        <taxon>Halobacteriales</taxon>
        <taxon>Haloarculaceae</taxon>
        <taxon>Halorhabdus</taxon>
    </lineage>
</organism>
<name>C7NVG1_HALUD</name>
<dbReference type="STRING" id="519442.Huta_1062"/>
<dbReference type="HOGENOM" id="CLU_041674_0_1_2"/>
<evidence type="ECO:0000313" key="3">
    <source>
        <dbReference type="Proteomes" id="UP000002071"/>
    </source>
</evidence>
<dbReference type="EMBL" id="CP001687">
    <property type="protein sequence ID" value="ACV11245.1"/>
    <property type="molecule type" value="Genomic_DNA"/>
</dbReference>